<dbReference type="EMBL" id="CAIX01000024">
    <property type="protein sequence ID" value="CCI41793.1"/>
    <property type="molecule type" value="Genomic_DNA"/>
</dbReference>
<protein>
    <submittedName>
        <fullName evidence="2">Uncharacterized protein</fullName>
    </submittedName>
</protein>
<keyword evidence="1" id="KW-0812">Transmembrane</keyword>
<keyword evidence="1" id="KW-1133">Transmembrane helix</keyword>
<dbReference type="AlphaFoldDB" id="A0A024G5G0"/>
<evidence type="ECO:0000256" key="1">
    <source>
        <dbReference type="SAM" id="Phobius"/>
    </source>
</evidence>
<keyword evidence="1" id="KW-0472">Membrane</keyword>
<keyword evidence="3" id="KW-1185">Reference proteome</keyword>
<sequence>MDHSLTTQALDVQLHRYRENLFQYIATIHSCCSNEHLSPHERAYRHRKMSHDSSNIRHSTCESSCVCSHVFKLNFCYMYHVSTYAIFIIIHVAHKLSSFAFIRNGSLRHHRNR</sequence>
<feature type="transmembrane region" description="Helical" evidence="1">
    <location>
        <begin position="81"/>
        <end position="102"/>
    </location>
</feature>
<reference evidence="2 3" key="1">
    <citation type="submission" date="2012-05" db="EMBL/GenBank/DDBJ databases">
        <title>Recombination and specialization in a pathogen metapopulation.</title>
        <authorList>
            <person name="Gardiner A."/>
            <person name="Kemen E."/>
            <person name="Schultz-Larsen T."/>
            <person name="MacLean D."/>
            <person name="Van Oosterhout C."/>
            <person name="Jones J.D.G."/>
        </authorList>
    </citation>
    <scope>NUCLEOTIDE SEQUENCE [LARGE SCALE GENOMIC DNA]</scope>
    <source>
        <strain evidence="2 3">Ac Nc2</strain>
    </source>
</reference>
<dbReference type="InParanoid" id="A0A024G5G0"/>
<name>A0A024G5G0_9STRA</name>
<organism evidence="2 3">
    <name type="scientific">Albugo candida</name>
    <dbReference type="NCBI Taxonomy" id="65357"/>
    <lineage>
        <taxon>Eukaryota</taxon>
        <taxon>Sar</taxon>
        <taxon>Stramenopiles</taxon>
        <taxon>Oomycota</taxon>
        <taxon>Peronosporomycetes</taxon>
        <taxon>Albuginales</taxon>
        <taxon>Albuginaceae</taxon>
        <taxon>Albugo</taxon>
    </lineage>
</organism>
<accession>A0A024G5G0</accession>
<gene>
    <name evidence="2" type="ORF">BN9_025770</name>
</gene>
<evidence type="ECO:0000313" key="3">
    <source>
        <dbReference type="Proteomes" id="UP000053237"/>
    </source>
</evidence>
<dbReference type="Proteomes" id="UP000053237">
    <property type="component" value="Unassembled WGS sequence"/>
</dbReference>
<comment type="caution">
    <text evidence="2">The sequence shown here is derived from an EMBL/GenBank/DDBJ whole genome shotgun (WGS) entry which is preliminary data.</text>
</comment>
<proteinExistence type="predicted"/>
<evidence type="ECO:0000313" key="2">
    <source>
        <dbReference type="EMBL" id="CCI41793.1"/>
    </source>
</evidence>